<dbReference type="Pfam" id="PF11003">
    <property type="entry name" value="DUF2842"/>
    <property type="match status" value="1"/>
</dbReference>
<dbReference type="InterPro" id="IPR021265">
    <property type="entry name" value="DUF2842"/>
</dbReference>
<gene>
    <name evidence="2" type="ORF">GCM10011395_20330</name>
</gene>
<reference evidence="3" key="1">
    <citation type="journal article" date="2019" name="Int. J. Syst. Evol. Microbiol.">
        <title>The Global Catalogue of Microorganisms (GCM) 10K type strain sequencing project: providing services to taxonomists for standard genome sequencing and annotation.</title>
        <authorList>
            <consortium name="The Broad Institute Genomics Platform"/>
            <consortium name="The Broad Institute Genome Sequencing Center for Infectious Disease"/>
            <person name="Wu L."/>
            <person name="Ma J."/>
        </authorList>
    </citation>
    <scope>NUCLEOTIDE SEQUENCE [LARGE SCALE GENOMIC DNA]</scope>
    <source>
        <strain evidence="3">CGMCC 1.10106</strain>
    </source>
</reference>
<proteinExistence type="predicted"/>
<evidence type="ECO:0000256" key="1">
    <source>
        <dbReference type="SAM" id="Phobius"/>
    </source>
</evidence>
<comment type="caution">
    <text evidence="2">The sequence shown here is derived from an EMBL/GenBank/DDBJ whole genome shotgun (WGS) entry which is preliminary data.</text>
</comment>
<feature type="transmembrane region" description="Helical" evidence="1">
    <location>
        <begin position="12"/>
        <end position="35"/>
    </location>
</feature>
<organism evidence="2 3">
    <name type="scientific">Sphingomonas psychrolutea</name>
    <dbReference type="NCBI Taxonomy" id="1259676"/>
    <lineage>
        <taxon>Bacteria</taxon>
        <taxon>Pseudomonadati</taxon>
        <taxon>Pseudomonadota</taxon>
        <taxon>Alphaproteobacteria</taxon>
        <taxon>Sphingomonadales</taxon>
        <taxon>Sphingomonadaceae</taxon>
        <taxon>Sphingomonas</taxon>
    </lineage>
</organism>
<dbReference type="RefSeq" id="WP_188447084.1">
    <property type="nucleotide sequence ID" value="NZ_BMDW01000011.1"/>
</dbReference>
<keyword evidence="1" id="KW-0812">Transmembrane</keyword>
<sequence length="69" mass="7761">MTPSWRKPVGMLGILALITIWCILAASLSGVVGQLHPLLQAAYYLVAGIAWIWVLPLRRMLAWMETGRW</sequence>
<evidence type="ECO:0000313" key="3">
    <source>
        <dbReference type="Proteomes" id="UP000618591"/>
    </source>
</evidence>
<keyword evidence="1" id="KW-1133">Transmembrane helix</keyword>
<keyword evidence="3" id="KW-1185">Reference proteome</keyword>
<protein>
    <recommendedName>
        <fullName evidence="4">DUF2842 domain-containing protein</fullName>
    </recommendedName>
</protein>
<keyword evidence="1" id="KW-0472">Membrane</keyword>
<feature type="transmembrane region" description="Helical" evidence="1">
    <location>
        <begin position="41"/>
        <end position="61"/>
    </location>
</feature>
<name>A0ABQ1GTS3_9SPHN</name>
<dbReference type="Proteomes" id="UP000618591">
    <property type="component" value="Unassembled WGS sequence"/>
</dbReference>
<evidence type="ECO:0000313" key="2">
    <source>
        <dbReference type="EMBL" id="GGA49939.1"/>
    </source>
</evidence>
<evidence type="ECO:0008006" key="4">
    <source>
        <dbReference type="Google" id="ProtNLM"/>
    </source>
</evidence>
<accession>A0ABQ1GTS3</accession>
<dbReference type="EMBL" id="BMDW01000011">
    <property type="protein sequence ID" value="GGA49939.1"/>
    <property type="molecule type" value="Genomic_DNA"/>
</dbReference>